<dbReference type="AlphaFoldDB" id="U2WWB6"/>
<dbReference type="Proteomes" id="UP000016762">
    <property type="component" value="Unassembled WGS sequence"/>
</dbReference>
<evidence type="ECO:0000313" key="4">
    <source>
        <dbReference type="Proteomes" id="UP000016762"/>
    </source>
</evidence>
<dbReference type="InterPro" id="IPR006976">
    <property type="entry name" value="VanZ-like"/>
</dbReference>
<evidence type="ECO:0000256" key="1">
    <source>
        <dbReference type="SAM" id="Phobius"/>
    </source>
</evidence>
<dbReference type="Pfam" id="PF04892">
    <property type="entry name" value="VanZ"/>
    <property type="match status" value="1"/>
</dbReference>
<evidence type="ECO:0000259" key="2">
    <source>
        <dbReference type="Pfam" id="PF04892"/>
    </source>
</evidence>
<dbReference type="PANTHER" id="PTHR28008">
    <property type="entry name" value="DOMAIN PROTEIN, PUTATIVE (AFU_ORTHOLOGUE AFUA_3G10980)-RELATED"/>
    <property type="match status" value="1"/>
</dbReference>
<accession>U2WWB6</accession>
<dbReference type="eggNOG" id="ENOG5033CUB">
    <property type="taxonomic scope" value="Bacteria"/>
</dbReference>
<organism evidence="3 4">
    <name type="scientific">Candidatus Micropelagius thuwalensis</name>
    <dbReference type="NCBI Taxonomy" id="1397666"/>
    <lineage>
        <taxon>Bacteria</taxon>
        <taxon>Pseudomonadati</taxon>
        <taxon>Pseudomonadota</taxon>
        <taxon>Alphaproteobacteria</taxon>
        <taxon>PS1 clade</taxon>
        <taxon>Candidatus Micropelagius</taxon>
    </lineage>
</organism>
<reference evidence="3 4" key="1">
    <citation type="journal article" date="2014" name="FEMS Microbiol. Ecol.">
        <title>Genomic differentiation among two strains of the PS1 clade isolated from geographically separated marine habitats.</title>
        <authorList>
            <person name="Jimenez-Infante F."/>
            <person name="Ngugi D.K."/>
            <person name="Alam I."/>
            <person name="Rashid M."/>
            <person name="Baalawi W."/>
            <person name="Kamau A.A."/>
            <person name="Bajic V.B."/>
            <person name="Stingl U."/>
        </authorList>
    </citation>
    <scope>NUCLEOTIDE SEQUENCE [LARGE SCALE GENOMIC DNA]</scope>
    <source>
        <strain evidence="3 4">RS24</strain>
    </source>
</reference>
<keyword evidence="3" id="KW-0378">Hydrolase</keyword>
<gene>
    <name evidence="3" type="ORF">RS24_00780</name>
</gene>
<proteinExistence type="predicted"/>
<feature type="domain" description="VanZ-like" evidence="2">
    <location>
        <begin position="37"/>
        <end position="106"/>
    </location>
</feature>
<keyword evidence="1" id="KW-0472">Membrane</keyword>
<name>U2WWB6_9PROT</name>
<sequence length="116" mass="12921">MSFIKFKGLYLTLILALLILFLSLKPPSEVDTKLLVSDKLLHLFAYCLMVLPVSLERIFPHFSVFLFALAYGGCIELIQPFTGRQADIMDFLANAAGIILGILVARSLTLIFKVQS</sequence>
<feature type="transmembrane region" description="Helical" evidence="1">
    <location>
        <begin position="58"/>
        <end position="79"/>
    </location>
</feature>
<keyword evidence="1" id="KW-1133">Transmembrane helix</keyword>
<keyword evidence="1" id="KW-0812">Transmembrane</keyword>
<dbReference type="OrthoDB" id="582407at2"/>
<dbReference type="GO" id="GO:0050480">
    <property type="term" value="F:imidazolonepropionase activity"/>
    <property type="evidence" value="ECO:0007669"/>
    <property type="project" value="UniProtKB-EC"/>
</dbReference>
<protein>
    <submittedName>
        <fullName evidence="3">Imidazolonepropionase protein</fullName>
        <ecNumber evidence="3">3.5.2.7</ecNumber>
    </submittedName>
</protein>
<dbReference type="EC" id="3.5.2.7" evidence="3"/>
<dbReference type="RefSeq" id="WP_021776817.1">
    <property type="nucleotide sequence ID" value="NZ_AWXE01000001.1"/>
</dbReference>
<feature type="transmembrane region" description="Helical" evidence="1">
    <location>
        <begin position="91"/>
        <end position="112"/>
    </location>
</feature>
<keyword evidence="4" id="KW-1185">Reference proteome</keyword>
<dbReference type="PANTHER" id="PTHR28008:SF1">
    <property type="entry name" value="DOMAIN PROTEIN, PUTATIVE (AFU_ORTHOLOGUE AFUA_3G10980)-RELATED"/>
    <property type="match status" value="1"/>
</dbReference>
<evidence type="ECO:0000313" key="3">
    <source>
        <dbReference type="EMBL" id="ERL47800.1"/>
    </source>
</evidence>
<comment type="caution">
    <text evidence="3">The sequence shown here is derived from an EMBL/GenBank/DDBJ whole genome shotgun (WGS) entry which is preliminary data.</text>
</comment>
<dbReference type="EMBL" id="AWXE01000001">
    <property type="protein sequence ID" value="ERL47800.1"/>
    <property type="molecule type" value="Genomic_DNA"/>
</dbReference>